<dbReference type="OrthoDB" id="410542at2759"/>
<sequence length="165" mass="18755">MSWNNKDQEIINELKSNNIDICSISETKKKGKGKYEIDDYTLIYSGVSRDKGTFGKEYISDRILLVILNVNKENIHLISVYAPDISKDRAERESFYEELQEAVDRIQAKDKIVIMGDLNARVGNEPLGGVTQRFNEEVMNDNGDLLKAFCAVNALRINNTFLDTT</sequence>
<gene>
    <name evidence="2" type="primary">LOC115887776</name>
</gene>
<dbReference type="RefSeq" id="XP_030763134.1">
    <property type="nucleotide sequence ID" value="XM_030907274.1"/>
</dbReference>
<name>A0A6J2YJ10_SITOR</name>
<dbReference type="KEGG" id="soy:115887776"/>
<accession>A0A6J2YJ10</accession>
<reference evidence="2" key="1">
    <citation type="submission" date="2025-08" db="UniProtKB">
        <authorList>
            <consortium name="RefSeq"/>
        </authorList>
    </citation>
    <scope>IDENTIFICATION</scope>
    <source>
        <tissue evidence="2">Gonads</tissue>
    </source>
</reference>
<evidence type="ECO:0000313" key="2">
    <source>
        <dbReference type="RefSeq" id="XP_030763134.1"/>
    </source>
</evidence>
<dbReference type="GeneID" id="115887776"/>
<dbReference type="SUPFAM" id="SSF56219">
    <property type="entry name" value="DNase I-like"/>
    <property type="match status" value="1"/>
</dbReference>
<keyword evidence="1" id="KW-1185">Reference proteome</keyword>
<protein>
    <submittedName>
        <fullName evidence="2">Craniofacial development protein 2-like</fullName>
    </submittedName>
</protein>
<dbReference type="InParanoid" id="A0A6J2YJ10"/>
<dbReference type="InterPro" id="IPR036691">
    <property type="entry name" value="Endo/exonu/phosph_ase_sf"/>
</dbReference>
<evidence type="ECO:0000313" key="1">
    <source>
        <dbReference type="Proteomes" id="UP000504635"/>
    </source>
</evidence>
<dbReference type="AlphaFoldDB" id="A0A6J2YJ10"/>
<proteinExistence type="predicted"/>
<dbReference type="Gene3D" id="3.60.10.10">
    <property type="entry name" value="Endonuclease/exonuclease/phosphatase"/>
    <property type="match status" value="1"/>
</dbReference>
<dbReference type="Proteomes" id="UP000504635">
    <property type="component" value="Unplaced"/>
</dbReference>
<organism evidence="1 2">
    <name type="scientific">Sitophilus oryzae</name>
    <name type="common">Rice weevil</name>
    <name type="synonym">Curculio oryzae</name>
    <dbReference type="NCBI Taxonomy" id="7048"/>
    <lineage>
        <taxon>Eukaryota</taxon>
        <taxon>Metazoa</taxon>
        <taxon>Ecdysozoa</taxon>
        <taxon>Arthropoda</taxon>
        <taxon>Hexapoda</taxon>
        <taxon>Insecta</taxon>
        <taxon>Pterygota</taxon>
        <taxon>Neoptera</taxon>
        <taxon>Endopterygota</taxon>
        <taxon>Coleoptera</taxon>
        <taxon>Polyphaga</taxon>
        <taxon>Cucujiformia</taxon>
        <taxon>Curculionidae</taxon>
        <taxon>Dryophthorinae</taxon>
        <taxon>Sitophilus</taxon>
    </lineage>
</organism>